<proteinExistence type="predicted"/>
<dbReference type="EMBL" id="RBOW01000996">
    <property type="protein sequence ID" value="RMN17639.1"/>
    <property type="molecule type" value="Genomic_DNA"/>
</dbReference>
<dbReference type="Proteomes" id="UP000281372">
    <property type="component" value="Unassembled WGS sequence"/>
</dbReference>
<gene>
    <name evidence="1" type="ORF">ALQ64_01659</name>
</gene>
<evidence type="ECO:0000313" key="1">
    <source>
        <dbReference type="EMBL" id="RMN17639.1"/>
    </source>
</evidence>
<comment type="caution">
    <text evidence="1">The sequence shown here is derived from an EMBL/GenBank/DDBJ whole genome shotgun (WGS) entry which is preliminary data.</text>
</comment>
<reference evidence="1 2" key="1">
    <citation type="submission" date="2018-08" db="EMBL/GenBank/DDBJ databases">
        <title>Recombination of ecologically and evolutionarily significant loci maintains genetic cohesion in the Pseudomonas syringae species complex.</title>
        <authorList>
            <person name="Dillon M."/>
            <person name="Thakur S."/>
            <person name="Almeida R.N.D."/>
            <person name="Weir B.S."/>
            <person name="Guttman D.S."/>
        </authorList>
    </citation>
    <scope>NUCLEOTIDE SEQUENCE [LARGE SCALE GENOMIC DNA]</scope>
    <source>
        <strain evidence="1 2">ICMP 2821</strain>
    </source>
</reference>
<organism evidence="1 2">
    <name type="scientific">Pseudomonas cannabina</name>
    <dbReference type="NCBI Taxonomy" id="86840"/>
    <lineage>
        <taxon>Bacteria</taxon>
        <taxon>Pseudomonadati</taxon>
        <taxon>Pseudomonadota</taxon>
        <taxon>Gammaproteobacteria</taxon>
        <taxon>Pseudomonadales</taxon>
        <taxon>Pseudomonadaceae</taxon>
        <taxon>Pseudomonas</taxon>
    </lineage>
</organism>
<accession>A0A3M3K3H0</accession>
<protein>
    <submittedName>
        <fullName evidence="1">Uncharacterized protein</fullName>
    </submittedName>
</protein>
<evidence type="ECO:0000313" key="2">
    <source>
        <dbReference type="Proteomes" id="UP000281372"/>
    </source>
</evidence>
<sequence length="106" mass="11749">MDAPHRQDVSTVLRQGLSVVSASPLTLALEIPEEWQRHNAMLFLRVAVKPALANTYLKADQSYLNYRIPLSRESVSKPINASSDSVETGVTLPAVQIMGEHLDEHQ</sequence>
<name>A0A3M3K3H0_PSECA</name>
<dbReference type="AlphaFoldDB" id="A0A3M3K3H0"/>